<sequence length="189" mass="21441">MQFNNHSSAYGWIAILIHWSMAIAIIGLAILGLWMVDLGYYSPWYQVAPFWHKSIGLLLIPLLLFRLYWRCRQPVPQPPKSHSDLERRLAHLTHRALYALLAVILTSGYLISTAKGEGISLFGWFEIPALISGLEQQADLAGQFHYWSAISVLTLTALHALGALKHHVYDRDTTLVRMLNPTISTHEDQ</sequence>
<evidence type="ECO:0000259" key="14">
    <source>
        <dbReference type="Pfam" id="PF01292"/>
    </source>
</evidence>
<evidence type="ECO:0000256" key="8">
    <source>
        <dbReference type="ARBA" id="ARBA00022982"/>
    </source>
</evidence>
<dbReference type="InterPro" id="IPR052168">
    <property type="entry name" value="Cytochrome_b561_oxidase"/>
</dbReference>
<evidence type="ECO:0000256" key="5">
    <source>
        <dbReference type="ARBA" id="ARBA00022617"/>
    </source>
</evidence>
<feature type="transmembrane region" description="Helical" evidence="13">
    <location>
        <begin position="89"/>
        <end position="111"/>
    </location>
</feature>
<keyword evidence="8" id="KW-0249">Electron transport</keyword>
<evidence type="ECO:0000256" key="9">
    <source>
        <dbReference type="ARBA" id="ARBA00022989"/>
    </source>
</evidence>
<name>A0ABP3TGR1_9GAMM</name>
<dbReference type="InterPro" id="IPR011577">
    <property type="entry name" value="Cyt_b561_bac/Ni-Hgenase"/>
</dbReference>
<evidence type="ECO:0000256" key="3">
    <source>
        <dbReference type="ARBA" id="ARBA00022448"/>
    </source>
</evidence>
<evidence type="ECO:0000256" key="12">
    <source>
        <dbReference type="ARBA" id="ARBA00037975"/>
    </source>
</evidence>
<feature type="domain" description="Cytochrome b561 bacterial/Ni-hydrogenase" evidence="14">
    <location>
        <begin position="10"/>
        <end position="180"/>
    </location>
</feature>
<dbReference type="RefSeq" id="WP_343808725.1">
    <property type="nucleotide sequence ID" value="NZ_BAAAET010000006.1"/>
</dbReference>
<organism evidence="15 16">
    <name type="scientific">Marinobacterium maritimum</name>
    <dbReference type="NCBI Taxonomy" id="500162"/>
    <lineage>
        <taxon>Bacteria</taxon>
        <taxon>Pseudomonadati</taxon>
        <taxon>Pseudomonadota</taxon>
        <taxon>Gammaproteobacteria</taxon>
        <taxon>Oceanospirillales</taxon>
        <taxon>Oceanospirillaceae</taxon>
        <taxon>Marinobacterium</taxon>
    </lineage>
</organism>
<feature type="transmembrane region" description="Helical" evidence="13">
    <location>
        <begin position="144"/>
        <end position="164"/>
    </location>
</feature>
<feature type="transmembrane region" description="Helical" evidence="13">
    <location>
        <begin position="50"/>
        <end position="69"/>
    </location>
</feature>
<proteinExistence type="inferred from homology"/>
<dbReference type="Pfam" id="PF01292">
    <property type="entry name" value="Ni_hydr_CYTB"/>
    <property type="match status" value="1"/>
</dbReference>
<evidence type="ECO:0000256" key="6">
    <source>
        <dbReference type="ARBA" id="ARBA00022692"/>
    </source>
</evidence>
<dbReference type="InterPro" id="IPR016174">
    <property type="entry name" value="Di-haem_cyt_TM"/>
</dbReference>
<dbReference type="PANTHER" id="PTHR30529">
    <property type="entry name" value="CYTOCHROME B561"/>
    <property type="match status" value="1"/>
</dbReference>
<keyword evidence="10" id="KW-0408">Iron</keyword>
<keyword evidence="6 13" id="KW-0812">Transmembrane</keyword>
<keyword evidence="7" id="KW-0479">Metal-binding</keyword>
<keyword evidence="3" id="KW-0813">Transport</keyword>
<dbReference type="PANTHER" id="PTHR30529:SF1">
    <property type="entry name" value="CYTOCHROME B561 HOMOLOG 2"/>
    <property type="match status" value="1"/>
</dbReference>
<gene>
    <name evidence="15" type="ORF">GCM10009104_33380</name>
</gene>
<evidence type="ECO:0000256" key="10">
    <source>
        <dbReference type="ARBA" id="ARBA00023004"/>
    </source>
</evidence>
<keyword evidence="9 13" id="KW-1133">Transmembrane helix</keyword>
<dbReference type="Proteomes" id="UP001499915">
    <property type="component" value="Unassembled WGS sequence"/>
</dbReference>
<keyword evidence="5" id="KW-0349">Heme</keyword>
<comment type="subcellular location">
    <subcellularLocation>
        <location evidence="2">Cell membrane</location>
        <topology evidence="2">Multi-pass membrane protein</topology>
    </subcellularLocation>
</comment>
<accession>A0ABP3TGR1</accession>
<dbReference type="EMBL" id="BAAAET010000006">
    <property type="protein sequence ID" value="GAA0701469.1"/>
    <property type="molecule type" value="Genomic_DNA"/>
</dbReference>
<dbReference type="Gene3D" id="1.20.950.20">
    <property type="entry name" value="Transmembrane di-heme cytochromes, Chain C"/>
    <property type="match status" value="1"/>
</dbReference>
<keyword evidence="16" id="KW-1185">Reference proteome</keyword>
<protein>
    <submittedName>
        <fullName evidence="15">Cytochrome b/b6 domain-containing protein</fullName>
    </submittedName>
</protein>
<evidence type="ECO:0000256" key="2">
    <source>
        <dbReference type="ARBA" id="ARBA00004651"/>
    </source>
</evidence>
<dbReference type="SUPFAM" id="SSF81342">
    <property type="entry name" value="Transmembrane di-heme cytochromes"/>
    <property type="match status" value="1"/>
</dbReference>
<evidence type="ECO:0000256" key="4">
    <source>
        <dbReference type="ARBA" id="ARBA00022475"/>
    </source>
</evidence>
<comment type="caution">
    <text evidence="15">The sequence shown here is derived from an EMBL/GenBank/DDBJ whole genome shotgun (WGS) entry which is preliminary data.</text>
</comment>
<feature type="transmembrane region" description="Helical" evidence="13">
    <location>
        <begin position="12"/>
        <end position="35"/>
    </location>
</feature>
<keyword evidence="4" id="KW-1003">Cell membrane</keyword>
<comment type="cofactor">
    <cofactor evidence="1">
        <name>heme b</name>
        <dbReference type="ChEBI" id="CHEBI:60344"/>
    </cofactor>
</comment>
<evidence type="ECO:0000313" key="15">
    <source>
        <dbReference type="EMBL" id="GAA0701469.1"/>
    </source>
</evidence>
<evidence type="ECO:0000313" key="16">
    <source>
        <dbReference type="Proteomes" id="UP001499915"/>
    </source>
</evidence>
<evidence type="ECO:0000256" key="11">
    <source>
        <dbReference type="ARBA" id="ARBA00023136"/>
    </source>
</evidence>
<reference evidence="16" key="1">
    <citation type="journal article" date="2019" name="Int. J. Syst. Evol. Microbiol.">
        <title>The Global Catalogue of Microorganisms (GCM) 10K type strain sequencing project: providing services to taxonomists for standard genome sequencing and annotation.</title>
        <authorList>
            <consortium name="The Broad Institute Genomics Platform"/>
            <consortium name="The Broad Institute Genome Sequencing Center for Infectious Disease"/>
            <person name="Wu L."/>
            <person name="Ma J."/>
        </authorList>
    </citation>
    <scope>NUCLEOTIDE SEQUENCE [LARGE SCALE GENOMIC DNA]</scope>
    <source>
        <strain evidence="16">JCM 15134</strain>
    </source>
</reference>
<comment type="similarity">
    <text evidence="12">Belongs to the cytochrome b561 family.</text>
</comment>
<evidence type="ECO:0000256" key="13">
    <source>
        <dbReference type="SAM" id="Phobius"/>
    </source>
</evidence>
<evidence type="ECO:0000256" key="1">
    <source>
        <dbReference type="ARBA" id="ARBA00001970"/>
    </source>
</evidence>
<evidence type="ECO:0000256" key="7">
    <source>
        <dbReference type="ARBA" id="ARBA00022723"/>
    </source>
</evidence>
<keyword evidence="11 13" id="KW-0472">Membrane</keyword>